<organism evidence="3 4">
    <name type="scientific">Thlaspi arvense</name>
    <name type="common">Field penny-cress</name>
    <dbReference type="NCBI Taxonomy" id="13288"/>
    <lineage>
        <taxon>Eukaryota</taxon>
        <taxon>Viridiplantae</taxon>
        <taxon>Streptophyta</taxon>
        <taxon>Embryophyta</taxon>
        <taxon>Tracheophyta</taxon>
        <taxon>Spermatophyta</taxon>
        <taxon>Magnoliopsida</taxon>
        <taxon>eudicotyledons</taxon>
        <taxon>Gunneridae</taxon>
        <taxon>Pentapetalae</taxon>
        <taxon>rosids</taxon>
        <taxon>malvids</taxon>
        <taxon>Brassicales</taxon>
        <taxon>Brassicaceae</taxon>
        <taxon>Thlaspideae</taxon>
        <taxon>Thlaspi</taxon>
    </lineage>
</organism>
<feature type="domain" description="Alpha/beta hydrolase fold-3" evidence="2">
    <location>
        <begin position="18"/>
        <end position="80"/>
    </location>
</feature>
<gene>
    <name evidence="3" type="ORF">TAV2_LOCUS11957</name>
</gene>
<comment type="caution">
    <text evidence="3">The sequence shown here is derived from an EMBL/GenBank/DDBJ whole genome shotgun (WGS) entry which is preliminary data.</text>
</comment>
<dbReference type="Pfam" id="PF07859">
    <property type="entry name" value="Abhydrolase_3"/>
    <property type="match status" value="1"/>
</dbReference>
<accession>A0AAU9S441</accession>
<evidence type="ECO:0000313" key="4">
    <source>
        <dbReference type="Proteomes" id="UP000836841"/>
    </source>
</evidence>
<reference evidence="3 4" key="1">
    <citation type="submission" date="2022-03" db="EMBL/GenBank/DDBJ databases">
        <authorList>
            <person name="Nunn A."/>
            <person name="Chopra R."/>
            <person name="Nunn A."/>
            <person name="Contreras Garrido A."/>
        </authorList>
    </citation>
    <scope>NUCLEOTIDE SEQUENCE [LARGE SCALE GENOMIC DNA]</scope>
</reference>
<dbReference type="GO" id="GO:0016787">
    <property type="term" value="F:hydrolase activity"/>
    <property type="evidence" value="ECO:0007669"/>
    <property type="project" value="InterPro"/>
</dbReference>
<dbReference type="SUPFAM" id="SSF53474">
    <property type="entry name" value="alpha/beta-Hydrolases"/>
    <property type="match status" value="1"/>
</dbReference>
<evidence type="ECO:0000256" key="1">
    <source>
        <dbReference type="ARBA" id="ARBA00010515"/>
    </source>
</evidence>
<keyword evidence="4" id="KW-1185">Reference proteome</keyword>
<dbReference type="Gene3D" id="3.40.50.1820">
    <property type="entry name" value="alpha/beta hydrolase"/>
    <property type="match status" value="1"/>
</dbReference>
<dbReference type="EMBL" id="CAJVSB020000539">
    <property type="protein sequence ID" value="CAH2056745.1"/>
    <property type="molecule type" value="Genomic_DNA"/>
</dbReference>
<dbReference type="Proteomes" id="UP000836841">
    <property type="component" value="Unassembled WGS sequence"/>
</dbReference>
<comment type="similarity">
    <text evidence="1">Belongs to the 'GDXG' lipolytic enzyme family.</text>
</comment>
<protein>
    <recommendedName>
        <fullName evidence="2">Alpha/beta hydrolase fold-3 domain-containing protein</fullName>
    </recommendedName>
</protein>
<dbReference type="AlphaFoldDB" id="A0AAU9S441"/>
<evidence type="ECO:0000313" key="3">
    <source>
        <dbReference type="EMBL" id="CAH2056745.1"/>
    </source>
</evidence>
<dbReference type="InterPro" id="IPR013094">
    <property type="entry name" value="AB_hydrolase_3"/>
</dbReference>
<evidence type="ECO:0000259" key="2">
    <source>
        <dbReference type="Pfam" id="PF07859"/>
    </source>
</evidence>
<dbReference type="InterPro" id="IPR029058">
    <property type="entry name" value="AB_hydrolase_fold"/>
</dbReference>
<name>A0AAU9S441_THLAR</name>
<sequence>MRALLLLCCKPPSTFFLMVKGFWRLSIPLGESRDHPAVNPFGPASPPLETAELDPILVVVGGSDLLKDRAEEYAEKLRVGERRWSTRSSKDSNMASSPYIPIPTLLMN</sequence>
<proteinExistence type="inferred from homology"/>